<feature type="region of interest" description="Disordered" evidence="1">
    <location>
        <begin position="1"/>
        <end position="34"/>
    </location>
</feature>
<keyword evidence="3" id="KW-1185">Reference proteome</keyword>
<evidence type="ECO:0000256" key="1">
    <source>
        <dbReference type="SAM" id="MobiDB-lite"/>
    </source>
</evidence>
<dbReference type="AlphaFoldDB" id="A0A8J7U3N6"/>
<dbReference type="EMBL" id="JAFREP010000002">
    <property type="protein sequence ID" value="MBO1317451.1"/>
    <property type="molecule type" value="Genomic_DNA"/>
</dbReference>
<accession>A0A8J7U3N6</accession>
<gene>
    <name evidence="2" type="ORF">J3U88_03195</name>
</gene>
<dbReference type="Proteomes" id="UP000664417">
    <property type="component" value="Unassembled WGS sequence"/>
</dbReference>
<comment type="caution">
    <text evidence="2">The sequence shown here is derived from an EMBL/GenBank/DDBJ whole genome shotgun (WGS) entry which is preliminary data.</text>
</comment>
<protein>
    <submittedName>
        <fullName evidence="2">Uncharacterized protein</fullName>
    </submittedName>
</protein>
<name>A0A8J7U3N6_9BACT</name>
<evidence type="ECO:0000313" key="3">
    <source>
        <dbReference type="Proteomes" id="UP000664417"/>
    </source>
</evidence>
<evidence type="ECO:0000313" key="2">
    <source>
        <dbReference type="EMBL" id="MBO1317451.1"/>
    </source>
</evidence>
<organism evidence="2 3">
    <name type="scientific">Acanthopleuribacter pedis</name>
    <dbReference type="NCBI Taxonomy" id="442870"/>
    <lineage>
        <taxon>Bacteria</taxon>
        <taxon>Pseudomonadati</taxon>
        <taxon>Acidobacteriota</taxon>
        <taxon>Holophagae</taxon>
        <taxon>Acanthopleuribacterales</taxon>
        <taxon>Acanthopleuribacteraceae</taxon>
        <taxon>Acanthopleuribacter</taxon>
    </lineage>
</organism>
<dbReference type="RefSeq" id="WP_207856687.1">
    <property type="nucleotide sequence ID" value="NZ_JAFREP010000002.1"/>
</dbReference>
<reference evidence="2" key="1">
    <citation type="submission" date="2021-03" db="EMBL/GenBank/DDBJ databases">
        <authorList>
            <person name="Wang G."/>
        </authorList>
    </citation>
    <scope>NUCLEOTIDE SEQUENCE</scope>
    <source>
        <strain evidence="2">KCTC 12899</strain>
    </source>
</reference>
<sequence>MANQCMSSKNPTLPTAVKTRSLRSSPSQCPHESDVAQPFQTHLLEVVAQETRLVRQHSVQELNAQISLAELFLVTVKNAVETGESIGFIPVLDLVRLDDNVRFRFAEDSRGALTPAKARVLLEEYILLKQREIARYQNPMSIAYNALAASGKSV</sequence>
<feature type="compositionally biased region" description="Polar residues" evidence="1">
    <location>
        <begin position="1"/>
        <end position="13"/>
    </location>
</feature>
<proteinExistence type="predicted"/>